<sequence length="262" mass="27724">IFESKGPAPLSSEADPCAVEGVQTAPDSSKQDAASGPSTSERQDKTSADIVVTCDNGIFITPMDSTSVYGSSAEPPADDTTIKAWKGLINPDDVNDRPTFIAQRIDYDYGVSVGNIVASGLSELTFYANDVAGAPTAVPVTVTTQEKATFLPAKNQAVFEGGCVCKMLRTDSGVEQEYTLSAPRVTVNLYKDKKKSSGSGVNAIEHLTADNGVVQLANAKWKASADVKKLLGFVKLKCRRFDYDPSEELFLATGPDGLIAAD</sequence>
<feature type="non-terminal residue" evidence="2">
    <location>
        <position position="262"/>
    </location>
</feature>
<dbReference type="EMBL" id="BARV01027204">
    <property type="protein sequence ID" value="GAI34680.1"/>
    <property type="molecule type" value="Genomic_DNA"/>
</dbReference>
<reference evidence="2" key="1">
    <citation type="journal article" date="2014" name="Front. Microbiol.">
        <title>High frequency of phylogenetically diverse reductive dehalogenase-homologous genes in deep subseafloor sedimentary metagenomes.</title>
        <authorList>
            <person name="Kawai M."/>
            <person name="Futagami T."/>
            <person name="Toyoda A."/>
            <person name="Takaki Y."/>
            <person name="Nishi S."/>
            <person name="Hori S."/>
            <person name="Arai W."/>
            <person name="Tsubouchi T."/>
            <person name="Morono Y."/>
            <person name="Uchiyama I."/>
            <person name="Ito T."/>
            <person name="Fujiyama A."/>
            <person name="Inagaki F."/>
            <person name="Takami H."/>
        </authorList>
    </citation>
    <scope>NUCLEOTIDE SEQUENCE</scope>
    <source>
        <strain evidence="2">Expedition CK06-06</strain>
    </source>
</reference>
<evidence type="ECO:0000256" key="1">
    <source>
        <dbReference type="SAM" id="MobiDB-lite"/>
    </source>
</evidence>
<comment type="caution">
    <text evidence="2">The sequence shown here is derived from an EMBL/GenBank/DDBJ whole genome shotgun (WGS) entry which is preliminary data.</text>
</comment>
<evidence type="ECO:0000313" key="2">
    <source>
        <dbReference type="EMBL" id="GAI34680.1"/>
    </source>
</evidence>
<feature type="compositionally biased region" description="Polar residues" evidence="1">
    <location>
        <begin position="25"/>
        <end position="40"/>
    </location>
</feature>
<proteinExistence type="predicted"/>
<feature type="non-terminal residue" evidence="2">
    <location>
        <position position="1"/>
    </location>
</feature>
<protein>
    <submittedName>
        <fullName evidence="2">Uncharacterized protein</fullName>
    </submittedName>
</protein>
<feature type="region of interest" description="Disordered" evidence="1">
    <location>
        <begin position="1"/>
        <end position="47"/>
    </location>
</feature>
<accession>X1P6L6</accession>
<name>X1P6L6_9ZZZZ</name>
<dbReference type="AlphaFoldDB" id="X1P6L6"/>
<gene>
    <name evidence="2" type="ORF">S06H3_43812</name>
</gene>
<organism evidence="2">
    <name type="scientific">marine sediment metagenome</name>
    <dbReference type="NCBI Taxonomy" id="412755"/>
    <lineage>
        <taxon>unclassified sequences</taxon>
        <taxon>metagenomes</taxon>
        <taxon>ecological metagenomes</taxon>
    </lineage>
</organism>